<evidence type="ECO:0000256" key="5">
    <source>
        <dbReference type="ARBA" id="ARBA00022989"/>
    </source>
</evidence>
<dbReference type="SUPFAM" id="SSF51197">
    <property type="entry name" value="Clavaminate synthase-like"/>
    <property type="match status" value="1"/>
</dbReference>
<dbReference type="EMBL" id="JAAGAX010000006">
    <property type="protein sequence ID" value="KAF2309158.1"/>
    <property type="molecule type" value="Genomic_DNA"/>
</dbReference>
<name>A0A6A6M9F7_HEVBR</name>
<evidence type="ECO:0000256" key="9">
    <source>
        <dbReference type="SAM" id="MobiDB-lite"/>
    </source>
</evidence>
<keyword evidence="3" id="KW-0812">Transmembrane</keyword>
<dbReference type="AlphaFoldDB" id="A0A6A6M9F7"/>
<organism evidence="11 12">
    <name type="scientific">Hevea brasiliensis</name>
    <name type="common">Para rubber tree</name>
    <name type="synonym">Siphonia brasiliensis</name>
    <dbReference type="NCBI Taxonomy" id="3981"/>
    <lineage>
        <taxon>Eukaryota</taxon>
        <taxon>Viridiplantae</taxon>
        <taxon>Streptophyta</taxon>
        <taxon>Embryophyta</taxon>
        <taxon>Tracheophyta</taxon>
        <taxon>Spermatophyta</taxon>
        <taxon>Magnoliopsida</taxon>
        <taxon>eudicotyledons</taxon>
        <taxon>Gunneridae</taxon>
        <taxon>Pentapetalae</taxon>
        <taxon>rosids</taxon>
        <taxon>fabids</taxon>
        <taxon>Malpighiales</taxon>
        <taxon>Euphorbiaceae</taxon>
        <taxon>Crotonoideae</taxon>
        <taxon>Micrandreae</taxon>
        <taxon>Hevea</taxon>
    </lineage>
</organism>
<comment type="cofactor">
    <cofactor evidence="1">
        <name>Fe(2+)</name>
        <dbReference type="ChEBI" id="CHEBI:29033"/>
    </cofactor>
</comment>
<dbReference type="GO" id="GO:0016020">
    <property type="term" value="C:membrane"/>
    <property type="evidence" value="ECO:0007669"/>
    <property type="project" value="UniProtKB-SubCell"/>
</dbReference>
<evidence type="ECO:0000256" key="6">
    <source>
        <dbReference type="ARBA" id="ARBA00023004"/>
    </source>
</evidence>
<sequence length="946" mass="106580">MGIPLLKAMYGDFSESLMVQIVVLRSVILYTLMLYMFEYRGAKLLISEQFPETAASITSFRVDSDVVSLNGREPLQTDAEIGEDGKLHVVVRRSSNSSVLSSFNKSHGLNSLTSMTPRASNLTGVEIYSVQSSREPTPRASSFNQTDFHTMLASKAASPKHRRARAAEEEMEKAEKSKKRCGKRKISKSETSSIVMDNADTIFALMLAALCNHGNGPNSQSFLKTYLNQLYAFLFSKSLNSIPLSILALFPVLLSSKCPDIACRSAKIVGATSLLSLEMNERIALDSEIVKVLILALGSSSRKVSVAACNALLDLSTTTVGTLRLLEFSALEKLMIKFLQVRFSSTLIFLCNEDNRSVACVKIAFKEDTHILSILHAAISLINTCNLERLEKVPRNLSETFLAFLKRLWTKVHSQMLLGNPLIFIPERKLCISNITINNLAESIFRLSSNVNQFAPLPSLLVKRRIFGLSEDSFETFMLRDWEVSPFIVRRPSTSLVEDDIFSSFTKSLNYKESSYSFISSMLQSFISCLPIGSDELDILNFLEEVRNELGCPIIYQQDLRVLRTEKQSKREMHFFPENLDPCCIMTPNFFSIDDIMKCEEACKEGYTIAIRGMEFRFASIAAVADTLASLFGQPSVGANMYVTPPNSQGLACHCDDHCVFVCQLFGNKQWTVFSQPNYQLPRLYDPLDSQQYLDGENSFSGCRKFFLREGDVLYVPRGFAHEACTHDSVSGELARFSVHITFGIEVGRICTCCTSTLEPEQKKPDPASVEPSSGLFNVITVNLLHAMIELIGASDPTFRKACLVGALSLPLDRRDWLYCNQKTIFNYLINKINLESWFLEALRMVEVAIEKKDLFQGMRWLHLLNNDRETIQGHGWNTPLMEIENLFPAYIQHQDLAEAAFMQIKTKFCDEVSFEDVVDSYKMLFEKYKKARKQYVNGMLSLHCN</sequence>
<comment type="subcellular location">
    <subcellularLocation>
        <location evidence="2">Membrane</location>
        <topology evidence="2">Multi-pass membrane protein</topology>
    </subcellularLocation>
</comment>
<dbReference type="GO" id="GO:0051864">
    <property type="term" value="F:histone H3K36 demethylase activity"/>
    <property type="evidence" value="ECO:0007669"/>
    <property type="project" value="TreeGrafter"/>
</dbReference>
<evidence type="ECO:0000256" key="8">
    <source>
        <dbReference type="ARBA" id="ARBA00023294"/>
    </source>
</evidence>
<keyword evidence="6" id="KW-0408">Iron</keyword>
<evidence type="ECO:0000313" key="11">
    <source>
        <dbReference type="EMBL" id="KAF2309158.1"/>
    </source>
</evidence>
<dbReference type="GO" id="GO:0032453">
    <property type="term" value="F:histone H3K4 demethylase activity"/>
    <property type="evidence" value="ECO:0007669"/>
    <property type="project" value="TreeGrafter"/>
</dbReference>
<evidence type="ECO:0000313" key="12">
    <source>
        <dbReference type="Proteomes" id="UP000467840"/>
    </source>
</evidence>
<evidence type="ECO:0000259" key="10">
    <source>
        <dbReference type="PROSITE" id="PS51184"/>
    </source>
</evidence>
<dbReference type="GO" id="GO:0009734">
    <property type="term" value="P:auxin-activated signaling pathway"/>
    <property type="evidence" value="ECO:0007669"/>
    <property type="project" value="UniProtKB-KW"/>
</dbReference>
<dbReference type="PANTHER" id="PTHR13096:SF9">
    <property type="entry name" value="BIFUNCTIONAL LYSINE-SPECIFIC DEMETHYLASE AND HISTIDYL-HYDROXYLASE"/>
    <property type="match status" value="1"/>
</dbReference>
<gene>
    <name evidence="11" type="ORF">GH714_000915</name>
</gene>
<feature type="region of interest" description="Disordered" evidence="9">
    <location>
        <begin position="154"/>
        <end position="183"/>
    </location>
</feature>
<evidence type="ECO:0000256" key="2">
    <source>
        <dbReference type="ARBA" id="ARBA00004141"/>
    </source>
</evidence>
<dbReference type="GO" id="GO:0055085">
    <property type="term" value="P:transmembrane transport"/>
    <property type="evidence" value="ECO:0007669"/>
    <property type="project" value="InterPro"/>
</dbReference>
<keyword evidence="12" id="KW-1185">Reference proteome</keyword>
<accession>A0A6A6M9F7</accession>
<comment type="caution">
    <text evidence="11">The sequence shown here is derived from an EMBL/GenBank/DDBJ whole genome shotgun (WGS) entry which is preliminary data.</text>
</comment>
<dbReference type="GO" id="GO:0005730">
    <property type="term" value="C:nucleolus"/>
    <property type="evidence" value="ECO:0007669"/>
    <property type="project" value="TreeGrafter"/>
</dbReference>
<reference evidence="11 12" key="1">
    <citation type="journal article" date="2020" name="Mol. Plant">
        <title>The Chromosome-Based Rubber Tree Genome Provides New Insights into Spurge Genome Evolution and Rubber Biosynthesis.</title>
        <authorList>
            <person name="Liu J."/>
            <person name="Shi C."/>
            <person name="Shi C.C."/>
            <person name="Li W."/>
            <person name="Zhang Q.J."/>
            <person name="Zhang Y."/>
            <person name="Li K."/>
            <person name="Lu H.F."/>
            <person name="Shi C."/>
            <person name="Zhu S.T."/>
            <person name="Xiao Z.Y."/>
            <person name="Nan H."/>
            <person name="Yue Y."/>
            <person name="Zhu X.G."/>
            <person name="Wu Y."/>
            <person name="Hong X.N."/>
            <person name="Fan G.Y."/>
            <person name="Tong Y."/>
            <person name="Zhang D."/>
            <person name="Mao C.L."/>
            <person name="Liu Y.L."/>
            <person name="Hao S.J."/>
            <person name="Liu W.Q."/>
            <person name="Lv M.Q."/>
            <person name="Zhang H.B."/>
            <person name="Liu Y."/>
            <person name="Hu-Tang G.R."/>
            <person name="Wang J.P."/>
            <person name="Wang J.H."/>
            <person name="Sun Y.H."/>
            <person name="Ni S.B."/>
            <person name="Chen W.B."/>
            <person name="Zhang X.C."/>
            <person name="Jiao Y.N."/>
            <person name="Eichler E.E."/>
            <person name="Li G.H."/>
            <person name="Liu X."/>
            <person name="Gao L.Z."/>
        </authorList>
    </citation>
    <scope>NUCLEOTIDE SEQUENCE [LARGE SCALE GENOMIC DNA]</scope>
    <source>
        <strain evidence="12">cv. GT1</strain>
        <tissue evidence="11">Leaf</tissue>
    </source>
</reference>
<proteinExistence type="predicted"/>
<evidence type="ECO:0000256" key="1">
    <source>
        <dbReference type="ARBA" id="ARBA00001954"/>
    </source>
</evidence>
<evidence type="ECO:0000256" key="3">
    <source>
        <dbReference type="ARBA" id="ARBA00022692"/>
    </source>
</evidence>
<keyword evidence="7" id="KW-0472">Membrane</keyword>
<dbReference type="Pfam" id="PF08007">
    <property type="entry name" value="JmjC_2"/>
    <property type="match status" value="1"/>
</dbReference>
<dbReference type="Proteomes" id="UP000467840">
    <property type="component" value="Chromosome 14"/>
</dbReference>
<dbReference type="Pfam" id="PF03547">
    <property type="entry name" value="Mem_trans"/>
    <property type="match status" value="1"/>
</dbReference>
<evidence type="ECO:0000256" key="4">
    <source>
        <dbReference type="ARBA" id="ARBA00022723"/>
    </source>
</evidence>
<keyword evidence="5" id="KW-1133">Transmembrane helix</keyword>
<evidence type="ECO:0000256" key="7">
    <source>
        <dbReference type="ARBA" id="ARBA00023136"/>
    </source>
</evidence>
<feature type="domain" description="JmjC" evidence="10">
    <location>
        <begin position="607"/>
        <end position="762"/>
    </location>
</feature>
<dbReference type="PROSITE" id="PS51184">
    <property type="entry name" value="JMJC"/>
    <property type="match status" value="1"/>
</dbReference>
<dbReference type="InterPro" id="IPR039994">
    <property type="entry name" value="NO66-like"/>
</dbReference>
<keyword evidence="4" id="KW-0479">Metal-binding</keyword>
<dbReference type="Gene3D" id="2.60.120.650">
    <property type="entry name" value="Cupin"/>
    <property type="match status" value="1"/>
</dbReference>
<dbReference type="PANTHER" id="PTHR13096">
    <property type="entry name" value="MINA53 MYC INDUCED NUCLEAR ANTIGEN"/>
    <property type="match status" value="1"/>
</dbReference>
<dbReference type="InterPro" id="IPR004776">
    <property type="entry name" value="Mem_transp_PIN-like"/>
</dbReference>
<dbReference type="InterPro" id="IPR003347">
    <property type="entry name" value="JmjC_dom"/>
</dbReference>
<keyword evidence="8" id="KW-0927">Auxin signaling pathway</keyword>
<dbReference type="GO" id="GO:0046872">
    <property type="term" value="F:metal ion binding"/>
    <property type="evidence" value="ECO:0007669"/>
    <property type="project" value="UniProtKB-KW"/>
</dbReference>
<protein>
    <recommendedName>
        <fullName evidence="10">JmjC domain-containing protein</fullName>
    </recommendedName>
</protein>